<dbReference type="InterPro" id="IPR037518">
    <property type="entry name" value="MPN"/>
</dbReference>
<dbReference type="InterPro" id="IPR033859">
    <property type="entry name" value="MPN_CSN6"/>
</dbReference>
<dbReference type="Gene3D" id="3.40.140.10">
    <property type="entry name" value="Cytidine Deaminase, domain 2"/>
    <property type="match status" value="1"/>
</dbReference>
<gene>
    <name evidence="5" type="ORF">POLS_LOCUS1008</name>
</gene>
<dbReference type="EMBL" id="CAJVOS010000009">
    <property type="protein sequence ID" value="CAG7970616.1"/>
    <property type="molecule type" value="Genomic_DNA"/>
</dbReference>
<feature type="region of interest" description="Disordered" evidence="3">
    <location>
        <begin position="379"/>
        <end position="421"/>
    </location>
</feature>
<dbReference type="PANTHER" id="PTHR10540">
    <property type="entry name" value="EUKARYOTIC TRANSLATION INITIATION FACTOR 3 SUBUNIT F-RELATED"/>
    <property type="match status" value="1"/>
</dbReference>
<evidence type="ECO:0000313" key="5">
    <source>
        <dbReference type="EMBL" id="CAG7970616.1"/>
    </source>
</evidence>
<dbReference type="GO" id="GO:0005737">
    <property type="term" value="C:cytoplasm"/>
    <property type="evidence" value="ECO:0007669"/>
    <property type="project" value="UniProtKB-SubCell"/>
</dbReference>
<protein>
    <recommendedName>
        <fullName evidence="2">COP9 signalosome complex subunit 6</fullName>
    </recommendedName>
</protein>
<dbReference type="PROSITE" id="PS50249">
    <property type="entry name" value="MPN"/>
    <property type="match status" value="1"/>
</dbReference>
<dbReference type="Pfam" id="PF01398">
    <property type="entry name" value="JAB"/>
    <property type="match status" value="1"/>
</dbReference>
<feature type="compositionally biased region" description="Gly residues" evidence="3">
    <location>
        <begin position="410"/>
        <end position="421"/>
    </location>
</feature>
<dbReference type="InterPro" id="IPR000555">
    <property type="entry name" value="JAMM/MPN+_dom"/>
</dbReference>
<feature type="compositionally biased region" description="Low complexity" evidence="3">
    <location>
        <begin position="379"/>
        <end position="390"/>
    </location>
</feature>
<name>A0A9W4HCQ4_PENOL</name>
<evidence type="ECO:0000256" key="1">
    <source>
        <dbReference type="ARBA" id="ARBA00010893"/>
    </source>
</evidence>
<evidence type="ECO:0000256" key="2">
    <source>
        <dbReference type="RuleBase" id="RU367006"/>
    </source>
</evidence>
<comment type="caution">
    <text evidence="5">The sequence shown here is derived from an EMBL/GenBank/DDBJ whole genome shotgun (WGS) entry which is preliminary data.</text>
</comment>
<proteinExistence type="inferred from homology"/>
<sequence length="421" mass="46348">MDNIATPTGLYWSDIYHRFLPIPKRISIFGVFPMEPEKPIVSEKATDSGLHAQLHPLVVITVSDQIGRHFARNQRSPLVGALMGQQNGQEITLENVFECPVTIDAGGRIKLPAAWFEERLQQFKDVHKSPALELVGWWAVTPSTGPTEAHLNLHRQVLQDYNPSAVFLAYHNTTPGSFPARGRDPKLPVTIYETVYEGENSADADKNLQLDGEGIPLKFREIPFTVETGEAEMIGIDTIAQHSGTASLAETQEQASAKMENQSVEGELSQEEVEIVASLQTRINATRVLQSRVDSMTEKLESDEQKTSPQDKESGKRTPSDHSRREINAILSQASLLTPSEDSTLQEEIVSQSNDVQLVSLLGKLGEGTQAMRELGRKTATIQAGQQTAASRQDPRSNMQRGNPDFFGQGEQGGPDAGMRQ</sequence>
<keyword evidence="2" id="KW-0539">Nucleus</keyword>
<dbReference type="GO" id="GO:0008237">
    <property type="term" value="F:metallopeptidase activity"/>
    <property type="evidence" value="ECO:0007669"/>
    <property type="project" value="InterPro"/>
</dbReference>
<feature type="region of interest" description="Disordered" evidence="3">
    <location>
        <begin position="294"/>
        <end position="325"/>
    </location>
</feature>
<evidence type="ECO:0000256" key="3">
    <source>
        <dbReference type="SAM" id="MobiDB-lite"/>
    </source>
</evidence>
<evidence type="ECO:0000313" key="6">
    <source>
        <dbReference type="Proteomes" id="UP001153618"/>
    </source>
</evidence>
<dbReference type="Proteomes" id="UP001153618">
    <property type="component" value="Unassembled WGS sequence"/>
</dbReference>
<evidence type="ECO:0000259" key="4">
    <source>
        <dbReference type="PROSITE" id="PS50249"/>
    </source>
</evidence>
<dbReference type="AlphaFoldDB" id="A0A9W4HCQ4"/>
<reference evidence="5" key="1">
    <citation type="submission" date="2021-07" db="EMBL/GenBank/DDBJ databases">
        <authorList>
            <person name="Branca A.L. A."/>
        </authorList>
    </citation>
    <scope>NUCLEOTIDE SEQUENCE</scope>
</reference>
<dbReference type="CDD" id="cd08063">
    <property type="entry name" value="MPN_CSN6"/>
    <property type="match status" value="1"/>
</dbReference>
<organism evidence="5 6">
    <name type="scientific">Penicillium olsonii</name>
    <dbReference type="NCBI Taxonomy" id="99116"/>
    <lineage>
        <taxon>Eukaryota</taxon>
        <taxon>Fungi</taxon>
        <taxon>Dikarya</taxon>
        <taxon>Ascomycota</taxon>
        <taxon>Pezizomycotina</taxon>
        <taxon>Eurotiomycetes</taxon>
        <taxon>Eurotiomycetidae</taxon>
        <taxon>Eurotiales</taxon>
        <taxon>Aspergillaceae</taxon>
        <taxon>Penicillium</taxon>
    </lineage>
</organism>
<dbReference type="OrthoDB" id="1378at2759"/>
<dbReference type="GO" id="GO:0000338">
    <property type="term" value="P:protein deneddylation"/>
    <property type="evidence" value="ECO:0007669"/>
    <property type="project" value="InterPro"/>
</dbReference>
<comment type="subcellular location">
    <subcellularLocation>
        <location evidence="2">Cytoplasm</location>
    </subcellularLocation>
    <subcellularLocation>
        <location evidence="2">Nucleus</location>
    </subcellularLocation>
</comment>
<keyword evidence="6" id="KW-1185">Reference proteome</keyword>
<feature type="compositionally biased region" description="Basic and acidic residues" evidence="3">
    <location>
        <begin position="295"/>
        <end position="325"/>
    </location>
</feature>
<comment type="function">
    <text evidence="2">Component of the COP9 signalosome complex (CSN), a complex involved in various cellular and developmental processes.</text>
</comment>
<feature type="region of interest" description="Disordered" evidence="3">
    <location>
        <begin position="244"/>
        <end position="266"/>
    </location>
</feature>
<dbReference type="PANTHER" id="PTHR10540:SF8">
    <property type="entry name" value="COP9 SIGNALOSOME COMPLEX SUBUNIT 6"/>
    <property type="match status" value="1"/>
</dbReference>
<feature type="compositionally biased region" description="Polar residues" evidence="3">
    <location>
        <begin position="244"/>
        <end position="264"/>
    </location>
</feature>
<comment type="similarity">
    <text evidence="1 2">Belongs to the peptidase M67A family. CSN6 subfamily.</text>
</comment>
<dbReference type="GO" id="GO:0008180">
    <property type="term" value="C:COP9 signalosome"/>
    <property type="evidence" value="ECO:0007669"/>
    <property type="project" value="UniProtKB-UniRule"/>
</dbReference>
<accession>A0A9W4HCQ4</accession>
<keyword evidence="2" id="KW-0963">Cytoplasm</keyword>
<keyword evidence="2" id="KW-0736">Signalosome</keyword>
<feature type="domain" description="MPN" evidence="4">
    <location>
        <begin position="52"/>
        <end position="198"/>
    </location>
</feature>